<name>A0ABS5L362_9ACTN</name>
<evidence type="ECO:0000256" key="7">
    <source>
        <dbReference type="ARBA" id="ARBA00025649"/>
    </source>
</evidence>
<keyword evidence="6" id="KW-0249">Electron transport</keyword>
<dbReference type="Pfam" id="PF01012">
    <property type="entry name" value="ETF"/>
    <property type="match status" value="1"/>
</dbReference>
<feature type="domain" description="Electron transfer flavoprotein alpha/beta-subunit N-terminal" evidence="8">
    <location>
        <begin position="22"/>
        <end position="215"/>
    </location>
</feature>
<evidence type="ECO:0000256" key="3">
    <source>
        <dbReference type="ARBA" id="ARBA00011355"/>
    </source>
</evidence>
<accession>A0ABS5L362</accession>
<dbReference type="InterPro" id="IPR012255">
    <property type="entry name" value="ETF_b"/>
</dbReference>
<organism evidence="9 10">
    <name type="scientific">Catenulispora pinistramenti</name>
    <dbReference type="NCBI Taxonomy" id="2705254"/>
    <lineage>
        <taxon>Bacteria</taxon>
        <taxon>Bacillati</taxon>
        <taxon>Actinomycetota</taxon>
        <taxon>Actinomycetes</taxon>
        <taxon>Catenulisporales</taxon>
        <taxon>Catenulisporaceae</taxon>
        <taxon>Catenulispora</taxon>
    </lineage>
</organism>
<comment type="cofactor">
    <cofactor evidence="1">
        <name>FAD</name>
        <dbReference type="ChEBI" id="CHEBI:57692"/>
    </cofactor>
</comment>
<protein>
    <recommendedName>
        <fullName evidence="4">Electron transfer flavoprotein subunit beta</fullName>
    </recommendedName>
</protein>
<evidence type="ECO:0000313" key="9">
    <source>
        <dbReference type="EMBL" id="MBS2552768.1"/>
    </source>
</evidence>
<dbReference type="EMBL" id="JAAFYZ010000209">
    <property type="protein sequence ID" value="MBS2552768.1"/>
    <property type="molecule type" value="Genomic_DNA"/>
</dbReference>
<dbReference type="InterPro" id="IPR033948">
    <property type="entry name" value="ETF_beta_N"/>
</dbReference>
<dbReference type="SMART" id="SM00893">
    <property type="entry name" value="ETF"/>
    <property type="match status" value="1"/>
</dbReference>
<gene>
    <name evidence="9" type="ORF">KGQ19_38530</name>
</gene>
<evidence type="ECO:0000256" key="5">
    <source>
        <dbReference type="ARBA" id="ARBA00022448"/>
    </source>
</evidence>
<dbReference type="InterPro" id="IPR014730">
    <property type="entry name" value="ETF_a/b_N"/>
</dbReference>
<proteinExistence type="inferred from homology"/>
<dbReference type="InterPro" id="IPR014729">
    <property type="entry name" value="Rossmann-like_a/b/a_fold"/>
</dbReference>
<dbReference type="SUPFAM" id="SSF52402">
    <property type="entry name" value="Adenine nucleotide alpha hydrolases-like"/>
    <property type="match status" value="1"/>
</dbReference>
<evidence type="ECO:0000256" key="4">
    <source>
        <dbReference type="ARBA" id="ARBA00016797"/>
    </source>
</evidence>
<comment type="similarity">
    <text evidence="2">Belongs to the ETF beta-subunit/FixA family.</text>
</comment>
<dbReference type="PANTHER" id="PTHR21294">
    <property type="entry name" value="ELECTRON TRANSFER FLAVOPROTEIN BETA-SUBUNIT"/>
    <property type="match status" value="1"/>
</dbReference>
<evidence type="ECO:0000313" key="10">
    <source>
        <dbReference type="Proteomes" id="UP000730482"/>
    </source>
</evidence>
<evidence type="ECO:0000256" key="6">
    <source>
        <dbReference type="ARBA" id="ARBA00022982"/>
    </source>
</evidence>
<dbReference type="CDD" id="cd01714">
    <property type="entry name" value="ETF_beta"/>
    <property type="match status" value="1"/>
</dbReference>
<evidence type="ECO:0000259" key="8">
    <source>
        <dbReference type="SMART" id="SM00893"/>
    </source>
</evidence>
<sequence>MKIVVLTKHVPQAIGEVSFGPDLTVNRSAVRCRLQDADEYAVEQAARIACRRLDVQVTALTMGPSGASAALRTALARGADEGVHILDDALHGCDAPATSLVLAAACRRLGFDVVLCGTASTDSAMSVIPAMLAERLGVPALCRCDTLRTDEDLLHATRDDGTGTGGTEDLTAAMPAVVSVTDRSGEPRYPRFEAIADARQKLVRTWSLADLGIETTHVGLAAAATKVGKVTRAEPPPTTVTEDPHSAAVRIADFLTQQQFL</sequence>
<comment type="caution">
    <text evidence="9">The sequence shown here is derived from an EMBL/GenBank/DDBJ whole genome shotgun (WGS) entry which is preliminary data.</text>
</comment>
<keyword evidence="10" id="KW-1185">Reference proteome</keyword>
<dbReference type="Proteomes" id="UP000730482">
    <property type="component" value="Unassembled WGS sequence"/>
</dbReference>
<comment type="function">
    <text evidence="7">The electron transfer flavoprotein serves as a specific electron acceptor for other dehydrogenases. It transfers the electrons to the main respiratory chain via ETF-ubiquinone oxidoreductase (ETF dehydrogenase).</text>
</comment>
<keyword evidence="5" id="KW-0813">Transport</keyword>
<reference evidence="9 10" key="1">
    <citation type="submission" date="2020-02" db="EMBL/GenBank/DDBJ databases">
        <title>Acidophilic actinobacteria isolated from forest soil.</title>
        <authorList>
            <person name="Golinska P."/>
        </authorList>
    </citation>
    <scope>NUCLEOTIDE SEQUENCE [LARGE SCALE GENOMIC DNA]</scope>
    <source>
        <strain evidence="9 10">NL8</strain>
    </source>
</reference>
<dbReference type="PIRSF" id="PIRSF000090">
    <property type="entry name" value="Beta-ETF"/>
    <property type="match status" value="1"/>
</dbReference>
<evidence type="ECO:0000256" key="2">
    <source>
        <dbReference type="ARBA" id="ARBA00007557"/>
    </source>
</evidence>
<dbReference type="RefSeq" id="WP_212018691.1">
    <property type="nucleotide sequence ID" value="NZ_JAAFYZ010000209.1"/>
</dbReference>
<dbReference type="Gene3D" id="3.40.50.620">
    <property type="entry name" value="HUPs"/>
    <property type="match status" value="1"/>
</dbReference>
<comment type="subunit">
    <text evidence="3">Heterodimer of an alpha and a beta subunit.</text>
</comment>
<dbReference type="PANTHER" id="PTHR21294:SF8">
    <property type="entry name" value="ELECTRON TRANSFER FLAVOPROTEIN SUBUNIT BETA"/>
    <property type="match status" value="1"/>
</dbReference>
<evidence type="ECO:0000256" key="1">
    <source>
        <dbReference type="ARBA" id="ARBA00001974"/>
    </source>
</evidence>